<evidence type="ECO:0000313" key="2">
    <source>
        <dbReference type="Proteomes" id="UP001596109"/>
    </source>
</evidence>
<dbReference type="Proteomes" id="UP001596109">
    <property type="component" value="Unassembled WGS sequence"/>
</dbReference>
<evidence type="ECO:0008006" key="3">
    <source>
        <dbReference type="Google" id="ProtNLM"/>
    </source>
</evidence>
<comment type="caution">
    <text evidence="1">The sequence shown here is derived from an EMBL/GenBank/DDBJ whole genome shotgun (WGS) entry which is preliminary data.</text>
</comment>
<accession>A0ABW0TK29</accession>
<reference evidence="2" key="1">
    <citation type="journal article" date="2019" name="Int. J. Syst. Evol. Microbiol.">
        <title>The Global Catalogue of Microorganisms (GCM) 10K type strain sequencing project: providing services to taxonomists for standard genome sequencing and annotation.</title>
        <authorList>
            <consortium name="The Broad Institute Genomics Platform"/>
            <consortium name="The Broad Institute Genome Sequencing Center for Infectious Disease"/>
            <person name="Wu L."/>
            <person name="Ma J."/>
        </authorList>
    </citation>
    <scope>NUCLEOTIDE SEQUENCE [LARGE SCALE GENOMIC DNA]</scope>
    <source>
        <strain evidence="2">CGMCC 4.1434</strain>
    </source>
</reference>
<protein>
    <recommendedName>
        <fullName evidence="3">General stress protein 17M-like domain-containing protein</fullName>
    </recommendedName>
</protein>
<name>A0ABW0TK29_9BACL</name>
<keyword evidence="2" id="KW-1185">Reference proteome</keyword>
<gene>
    <name evidence="1" type="ORF">ACFPRA_11670</name>
</gene>
<proteinExistence type="predicted"/>
<dbReference type="EMBL" id="JBHSNO010000005">
    <property type="protein sequence ID" value="MFC5589552.1"/>
    <property type="molecule type" value="Genomic_DNA"/>
</dbReference>
<evidence type="ECO:0000313" key="1">
    <source>
        <dbReference type="EMBL" id="MFC5589552.1"/>
    </source>
</evidence>
<organism evidence="1 2">
    <name type="scientific">Sporosarcina soli</name>
    <dbReference type="NCBI Taxonomy" id="334736"/>
    <lineage>
        <taxon>Bacteria</taxon>
        <taxon>Bacillati</taxon>
        <taxon>Bacillota</taxon>
        <taxon>Bacilli</taxon>
        <taxon>Bacillales</taxon>
        <taxon>Caryophanaceae</taxon>
        <taxon>Sporosarcina</taxon>
    </lineage>
</organism>
<sequence length="144" mass="16016">MNLATKKHVGTFHSVDTVLYKITELGSQGFAENQIYGVSGVDDMIAMLEGETEIVLKGGNGNEHVKDILMRMGFSKQQAEVYFEEVKDGGVALFVEDEQFDSNGRREEMDSSAEIGFSGEQLDGQNHQQQVIENTVPRIDTRNL</sequence>
<dbReference type="RefSeq" id="WP_381434396.1">
    <property type="nucleotide sequence ID" value="NZ_JBHSNO010000005.1"/>
</dbReference>